<dbReference type="GO" id="GO:0016020">
    <property type="term" value="C:membrane"/>
    <property type="evidence" value="ECO:0007669"/>
    <property type="project" value="InterPro"/>
</dbReference>
<dbReference type="SUPFAM" id="SSF56487">
    <property type="entry name" value="SRCR-like"/>
    <property type="match status" value="1"/>
</dbReference>
<dbReference type="Proteomes" id="UP000613740">
    <property type="component" value="Unassembled WGS sequence"/>
</dbReference>
<evidence type="ECO:0000256" key="2">
    <source>
        <dbReference type="SAM" id="MobiDB-lite"/>
    </source>
</evidence>
<comment type="caution">
    <text evidence="4">The sequence shown here is derived from an EMBL/GenBank/DDBJ whole genome shotgun (WGS) entry which is preliminary data.</text>
</comment>
<evidence type="ECO:0000313" key="4">
    <source>
        <dbReference type="EMBL" id="KAG2433205.1"/>
    </source>
</evidence>
<accession>A0A835T7T3</accession>
<proteinExistence type="predicted"/>
<feature type="compositionally biased region" description="Pro residues" evidence="2">
    <location>
        <begin position="158"/>
        <end position="172"/>
    </location>
</feature>
<dbReference type="InterPro" id="IPR001190">
    <property type="entry name" value="SRCR"/>
</dbReference>
<evidence type="ECO:0000256" key="1">
    <source>
        <dbReference type="ARBA" id="ARBA00023157"/>
    </source>
</evidence>
<keyword evidence="5" id="KW-1185">Reference proteome</keyword>
<dbReference type="EMBL" id="JAEHOD010000063">
    <property type="protein sequence ID" value="KAG2433205.1"/>
    <property type="molecule type" value="Genomic_DNA"/>
</dbReference>
<dbReference type="OrthoDB" id="554152at2759"/>
<sequence>MRPLVWDTEGKTFSGVLQAPGGLGYVLALVRASNGSRMLVPVCDRGWTDDAARVACHLGGFNYGMAVSTGGNTGRKQITTLNPAPMFDQVECYPPANNTNATAAFGYCYGNWYQAGTCNGIAAVMCSNVKPTPSPPPKPSPSPARKPTKKPTKKPSKKPTPAPMPSPRPPPATVTAKFVDDASVSTCAPNVKASNICDDVEVLVDKFDTVKDRPPRYPYICFVVSVKKTTAGCGSAVGLQELRIPTPMNPSCDELTLKATVNGVAASVVATCTVDDGMQFLSVSLAGLTAAQIDGAYVCVEDAIEGYYQAGDMQTYFEIEGGTFIPGSKTIQDMGIGTRYITTYNLQTLPYSLVPKSSSRCYQEAELTFVASSGSCESDPGAPECAAGGAMSGCAKTQTSVDCGDAFAKCGFDMKKGHSIAAFANKNAGGCSKCLSNKVFGYCHPKGPTNKEVYSYCCGL</sequence>
<feature type="region of interest" description="Disordered" evidence="2">
    <location>
        <begin position="131"/>
        <end position="174"/>
    </location>
</feature>
<keyword evidence="1" id="KW-1015">Disulfide bond</keyword>
<feature type="compositionally biased region" description="Pro residues" evidence="2">
    <location>
        <begin position="132"/>
        <end position="144"/>
    </location>
</feature>
<reference evidence="4" key="1">
    <citation type="journal article" date="2020" name="bioRxiv">
        <title>Comparative genomics of Chlamydomonas.</title>
        <authorList>
            <person name="Craig R.J."/>
            <person name="Hasan A.R."/>
            <person name="Ness R.W."/>
            <person name="Keightley P.D."/>
        </authorList>
    </citation>
    <scope>NUCLEOTIDE SEQUENCE</scope>
    <source>
        <strain evidence="4">CCAP 11/173</strain>
    </source>
</reference>
<protein>
    <recommendedName>
        <fullName evidence="3">SRCR domain-containing protein</fullName>
    </recommendedName>
</protein>
<evidence type="ECO:0000313" key="5">
    <source>
        <dbReference type="Proteomes" id="UP000613740"/>
    </source>
</evidence>
<dbReference type="PROSITE" id="PS50287">
    <property type="entry name" value="SRCR_2"/>
    <property type="match status" value="1"/>
</dbReference>
<dbReference type="AlphaFoldDB" id="A0A835T7T3"/>
<feature type="domain" description="SRCR" evidence="3">
    <location>
        <begin position="17"/>
        <end position="127"/>
    </location>
</feature>
<name>A0A835T7T3_9CHLO</name>
<organism evidence="4 5">
    <name type="scientific">Chlamydomonas schloesseri</name>
    <dbReference type="NCBI Taxonomy" id="2026947"/>
    <lineage>
        <taxon>Eukaryota</taxon>
        <taxon>Viridiplantae</taxon>
        <taxon>Chlorophyta</taxon>
        <taxon>core chlorophytes</taxon>
        <taxon>Chlorophyceae</taxon>
        <taxon>CS clade</taxon>
        <taxon>Chlamydomonadales</taxon>
        <taxon>Chlamydomonadaceae</taxon>
        <taxon>Chlamydomonas</taxon>
    </lineage>
</organism>
<feature type="compositionally biased region" description="Basic residues" evidence="2">
    <location>
        <begin position="146"/>
        <end position="157"/>
    </location>
</feature>
<dbReference type="InterPro" id="IPR036772">
    <property type="entry name" value="SRCR-like_dom_sf"/>
</dbReference>
<gene>
    <name evidence="4" type="ORF">HYH02_012746</name>
</gene>
<dbReference type="Gene3D" id="3.10.250.10">
    <property type="entry name" value="SRCR-like domain"/>
    <property type="match status" value="1"/>
</dbReference>
<evidence type="ECO:0000259" key="3">
    <source>
        <dbReference type="PROSITE" id="PS50287"/>
    </source>
</evidence>